<reference evidence="2" key="1">
    <citation type="submission" date="2017-09" db="EMBL/GenBank/DDBJ databases">
        <title>Depth-based differentiation of microbial function through sediment-hosted aquifers and enrichment of novel symbionts in the deep terrestrial subsurface.</title>
        <authorList>
            <person name="Probst A.J."/>
            <person name="Ladd B."/>
            <person name="Jarett J.K."/>
            <person name="Geller-Mcgrath D.E."/>
            <person name="Sieber C.M.K."/>
            <person name="Emerson J.B."/>
            <person name="Anantharaman K."/>
            <person name="Thomas B.C."/>
            <person name="Malmstrom R."/>
            <person name="Stieglmeier M."/>
            <person name="Klingl A."/>
            <person name="Woyke T."/>
            <person name="Ryan C.M."/>
            <person name="Banfield J.F."/>
        </authorList>
    </citation>
    <scope>NUCLEOTIDE SEQUENCE [LARGE SCALE GENOMIC DNA]</scope>
</reference>
<sequence>MKIEISKRLVKWERKKDFQLKQLTSLITPLKTSGFVVTQKRAFKDKKKAFRERVKGRDLYDLWWLAQNLSQKPVLANGRFDKKVISGELKRFLPKGNWWVIEEILKK</sequence>
<organism evidence="1 2">
    <name type="scientific">Candidatus Shapirobacteria bacterium CG09_land_8_20_14_0_10_39_12</name>
    <dbReference type="NCBI Taxonomy" id="1974885"/>
    <lineage>
        <taxon>Bacteria</taxon>
        <taxon>Candidatus Shapironibacteriota</taxon>
    </lineage>
</organism>
<protein>
    <submittedName>
        <fullName evidence="1">Uncharacterized protein</fullName>
    </submittedName>
</protein>
<dbReference type="AlphaFoldDB" id="A0A2H0WPS3"/>
<proteinExistence type="predicted"/>
<accession>A0A2H0WPS3</accession>
<dbReference type="EMBL" id="PEZI01000034">
    <property type="protein sequence ID" value="PIS14650.1"/>
    <property type="molecule type" value="Genomic_DNA"/>
</dbReference>
<gene>
    <name evidence="1" type="ORF">COT64_01505</name>
</gene>
<evidence type="ECO:0000313" key="2">
    <source>
        <dbReference type="Proteomes" id="UP000230775"/>
    </source>
</evidence>
<name>A0A2H0WPS3_9BACT</name>
<dbReference type="Proteomes" id="UP000230775">
    <property type="component" value="Unassembled WGS sequence"/>
</dbReference>
<evidence type="ECO:0000313" key="1">
    <source>
        <dbReference type="EMBL" id="PIS14650.1"/>
    </source>
</evidence>
<comment type="caution">
    <text evidence="1">The sequence shown here is derived from an EMBL/GenBank/DDBJ whole genome shotgun (WGS) entry which is preliminary data.</text>
</comment>